<proteinExistence type="inferred from homology"/>
<dbReference type="PANTHER" id="PTHR30258">
    <property type="entry name" value="TYPE II SECRETION SYSTEM PROTEIN GSPE-RELATED"/>
    <property type="match status" value="1"/>
</dbReference>
<dbReference type="SMART" id="SM00382">
    <property type="entry name" value="AAA"/>
    <property type="match status" value="1"/>
</dbReference>
<evidence type="ECO:0000256" key="2">
    <source>
        <dbReference type="ARBA" id="ARBA00022741"/>
    </source>
</evidence>
<dbReference type="InterPro" id="IPR003593">
    <property type="entry name" value="AAA+_ATPase"/>
</dbReference>
<dbReference type="Gene3D" id="3.30.300.160">
    <property type="entry name" value="Type II secretion system, protein E, N-terminal domain"/>
    <property type="match status" value="1"/>
</dbReference>
<dbReference type="InterPro" id="IPR027417">
    <property type="entry name" value="P-loop_NTPase"/>
</dbReference>
<evidence type="ECO:0000256" key="1">
    <source>
        <dbReference type="ARBA" id="ARBA00006611"/>
    </source>
</evidence>
<evidence type="ECO:0000313" key="6">
    <source>
        <dbReference type="EMBL" id="MEX0429980.1"/>
    </source>
</evidence>
<dbReference type="SUPFAM" id="SSF52540">
    <property type="entry name" value="P-loop containing nucleoside triphosphate hydrolases"/>
    <property type="match status" value="1"/>
</dbReference>
<evidence type="ECO:0000256" key="3">
    <source>
        <dbReference type="ARBA" id="ARBA00022840"/>
    </source>
</evidence>
<feature type="region of interest" description="Disordered" evidence="4">
    <location>
        <begin position="151"/>
        <end position="176"/>
    </location>
</feature>
<dbReference type="EMBL" id="JBAKFF010000001">
    <property type="protein sequence ID" value="MEX0429980.1"/>
    <property type="molecule type" value="Genomic_DNA"/>
</dbReference>
<dbReference type="Gene3D" id="3.30.450.90">
    <property type="match status" value="1"/>
</dbReference>
<keyword evidence="7" id="KW-1185">Reference proteome</keyword>
<reference evidence="6 7" key="1">
    <citation type="submission" date="2024-02" db="EMBL/GenBank/DDBJ databases">
        <title>New especies of Spiribacter isolated from saline water.</title>
        <authorList>
            <person name="Leon M.J."/>
            <person name="De La Haba R."/>
            <person name="Sanchez-Porro C."/>
            <person name="Ventosa A."/>
        </authorList>
    </citation>
    <scope>NUCLEOTIDE SEQUENCE [LARGE SCALE GENOMIC DNA]</scope>
    <source>
        <strain evidence="7">ag22IC4-189</strain>
    </source>
</reference>
<protein>
    <submittedName>
        <fullName evidence="6">ATPase, T2SS/T4P/T4SS family</fullName>
    </submittedName>
</protein>
<dbReference type="InterPro" id="IPR037257">
    <property type="entry name" value="T2SS_E_N_sf"/>
</dbReference>
<dbReference type="PANTHER" id="PTHR30258:SF1">
    <property type="entry name" value="PROTEIN TRANSPORT PROTEIN HOFB HOMOLOG"/>
    <property type="match status" value="1"/>
</dbReference>
<keyword evidence="2" id="KW-0547">Nucleotide-binding</keyword>
<dbReference type="Proteomes" id="UP001556637">
    <property type="component" value="Unassembled WGS sequence"/>
</dbReference>
<dbReference type="CDD" id="cd01129">
    <property type="entry name" value="PulE-GspE-like"/>
    <property type="match status" value="1"/>
</dbReference>
<dbReference type="InterPro" id="IPR001482">
    <property type="entry name" value="T2SS/T4SS_dom"/>
</dbReference>
<comment type="similarity">
    <text evidence="1">Belongs to the GSP E family.</text>
</comment>
<dbReference type="Pfam" id="PF05157">
    <property type="entry name" value="MshEN"/>
    <property type="match status" value="1"/>
</dbReference>
<dbReference type="PROSITE" id="PS00662">
    <property type="entry name" value="T2SP_E"/>
    <property type="match status" value="1"/>
</dbReference>
<dbReference type="InterPro" id="IPR007831">
    <property type="entry name" value="T2SS_GspE_N"/>
</dbReference>
<evidence type="ECO:0000256" key="4">
    <source>
        <dbReference type="SAM" id="MobiDB-lite"/>
    </source>
</evidence>
<dbReference type="Gene3D" id="3.40.50.300">
    <property type="entry name" value="P-loop containing nucleotide triphosphate hydrolases"/>
    <property type="match status" value="1"/>
</dbReference>
<accession>A0ABV3T451</accession>
<dbReference type="SUPFAM" id="SSF160246">
    <property type="entry name" value="EspE N-terminal domain-like"/>
    <property type="match status" value="1"/>
</dbReference>
<evidence type="ECO:0000313" key="7">
    <source>
        <dbReference type="Proteomes" id="UP001556637"/>
    </source>
</evidence>
<dbReference type="RefSeq" id="WP_367982775.1">
    <property type="nucleotide sequence ID" value="NZ_JBAKFF010000001.1"/>
</dbReference>
<name>A0ABV3T451_9GAMM</name>
<evidence type="ECO:0000259" key="5">
    <source>
        <dbReference type="PROSITE" id="PS00662"/>
    </source>
</evidence>
<dbReference type="Pfam" id="PF00437">
    <property type="entry name" value="T2SSE"/>
    <property type="match status" value="1"/>
</dbReference>
<organism evidence="6 7">
    <name type="scientific">Spiribacter insolitus</name>
    <dbReference type="NCBI Taxonomy" id="3122417"/>
    <lineage>
        <taxon>Bacteria</taxon>
        <taxon>Pseudomonadati</taxon>
        <taxon>Pseudomonadota</taxon>
        <taxon>Gammaproteobacteria</taxon>
        <taxon>Chromatiales</taxon>
        <taxon>Ectothiorhodospiraceae</taxon>
        <taxon>Spiribacter</taxon>
    </lineage>
</organism>
<feature type="domain" description="Bacterial type II secretion system protein E" evidence="5">
    <location>
        <begin position="379"/>
        <end position="393"/>
    </location>
</feature>
<comment type="caution">
    <text evidence="6">The sequence shown here is derived from an EMBL/GenBank/DDBJ whole genome shotgun (WGS) entry which is preliminary data.</text>
</comment>
<sequence length="546" mass="59699">MDTTARRPALARRLVKQGVLGAAQADRIVSEARRTRRPLVRQLLDSGALSPATIADAAAEEFGIERVSGAQLEPDPALLERIDPEIIRRHQALPLERQGGMLRVAVSDPANVAALNELRFHTDLPVEPVLAEDDTLSARIAMLSGSVDALGEELASTPRSETEVRDGSGNPPEDDTPVIRYINELLRRAIREQASDIHLEPFEAHCRVRFRRDGLLQEVAHPPVDMADRLVARLKVMARMDIAERRLPQDGRLRMETDEGEAVDFRVSTVPTLFGEKLVLRLLDSATAALGLEALGLEADQLAAFRAAIDRPHGMILVTGPTGSGKTVTLYSALQQLNRSSRNILTVEDPVEIKLPGINQISVNSRIGLDFPETLRAFLRQDPDIMMVGEIRDRETAEIAIKAAQTGHLVLSTLHTNDAPGAITRLVNMGIPRWNIAASVILVSAQRLVRRLCPHCRKPARIPPDGQFFEAAGCSRCLNGYRGRLGIHEVMPMTDAIITRILQNDRDTTLAADLRATGLHGLRDAGLAKAAQGLTSLGEIDRVTRG</sequence>
<keyword evidence="3" id="KW-0067">ATP-binding</keyword>
<gene>
    <name evidence="6" type="ORF">V6X30_01010</name>
</gene>